<feature type="region of interest" description="Disordered" evidence="1">
    <location>
        <begin position="75"/>
        <end position="96"/>
    </location>
</feature>
<keyword evidence="3" id="KW-1185">Reference proteome</keyword>
<dbReference type="OrthoDB" id="1328788at2759"/>
<dbReference type="Proteomes" id="UP000824120">
    <property type="component" value="Chromosome 12"/>
</dbReference>
<protein>
    <submittedName>
        <fullName evidence="2">Uncharacterized protein</fullName>
    </submittedName>
</protein>
<evidence type="ECO:0000313" key="2">
    <source>
        <dbReference type="EMBL" id="KAG5569117.1"/>
    </source>
</evidence>
<comment type="caution">
    <text evidence="2">The sequence shown here is derived from an EMBL/GenBank/DDBJ whole genome shotgun (WGS) entry which is preliminary data.</text>
</comment>
<reference evidence="2 3" key="1">
    <citation type="submission" date="2020-09" db="EMBL/GenBank/DDBJ databases">
        <title>De no assembly of potato wild relative species, Solanum commersonii.</title>
        <authorList>
            <person name="Cho K."/>
        </authorList>
    </citation>
    <scope>NUCLEOTIDE SEQUENCE [LARGE SCALE GENOMIC DNA]</scope>
    <source>
        <strain evidence="2">LZ3.2</strain>
        <tissue evidence="2">Leaf</tissue>
    </source>
</reference>
<dbReference type="AlphaFoldDB" id="A0A9J5W0V6"/>
<evidence type="ECO:0000256" key="1">
    <source>
        <dbReference type="SAM" id="MobiDB-lite"/>
    </source>
</evidence>
<proteinExistence type="predicted"/>
<sequence>MIIIEPDADRVEEIEPLNSLEIQEESDRDMDTTLWVHQNIIKLSKQFGKQSDEAEKAQQSTIEKKGMNELKGLMFDMNFKSNGGRSKGKGDTNMNQ</sequence>
<name>A0A9J5W0V6_SOLCO</name>
<dbReference type="EMBL" id="JACXVP010000012">
    <property type="protein sequence ID" value="KAG5569117.1"/>
    <property type="molecule type" value="Genomic_DNA"/>
</dbReference>
<gene>
    <name evidence="2" type="ORF">H5410_058883</name>
</gene>
<accession>A0A9J5W0V6</accession>
<evidence type="ECO:0000313" key="3">
    <source>
        <dbReference type="Proteomes" id="UP000824120"/>
    </source>
</evidence>
<organism evidence="2 3">
    <name type="scientific">Solanum commersonii</name>
    <name type="common">Commerson's wild potato</name>
    <name type="synonym">Commerson's nightshade</name>
    <dbReference type="NCBI Taxonomy" id="4109"/>
    <lineage>
        <taxon>Eukaryota</taxon>
        <taxon>Viridiplantae</taxon>
        <taxon>Streptophyta</taxon>
        <taxon>Embryophyta</taxon>
        <taxon>Tracheophyta</taxon>
        <taxon>Spermatophyta</taxon>
        <taxon>Magnoliopsida</taxon>
        <taxon>eudicotyledons</taxon>
        <taxon>Gunneridae</taxon>
        <taxon>Pentapetalae</taxon>
        <taxon>asterids</taxon>
        <taxon>lamiids</taxon>
        <taxon>Solanales</taxon>
        <taxon>Solanaceae</taxon>
        <taxon>Solanoideae</taxon>
        <taxon>Solaneae</taxon>
        <taxon>Solanum</taxon>
    </lineage>
</organism>